<accession>A0A923PIA9</accession>
<dbReference type="GO" id="GO:0019867">
    <property type="term" value="C:outer membrane"/>
    <property type="evidence" value="ECO:0007669"/>
    <property type="project" value="InterPro"/>
</dbReference>
<evidence type="ECO:0000313" key="2">
    <source>
        <dbReference type="Proteomes" id="UP000650081"/>
    </source>
</evidence>
<dbReference type="Pfam" id="PF04390">
    <property type="entry name" value="LptE"/>
    <property type="match status" value="1"/>
</dbReference>
<dbReference type="PROSITE" id="PS51257">
    <property type="entry name" value="PROKAR_LIPOPROTEIN"/>
    <property type="match status" value="1"/>
</dbReference>
<dbReference type="GO" id="GO:0043165">
    <property type="term" value="P:Gram-negative-bacterium-type cell outer membrane assembly"/>
    <property type="evidence" value="ECO:0007669"/>
    <property type="project" value="InterPro"/>
</dbReference>
<dbReference type="EMBL" id="JACSIT010000061">
    <property type="protein sequence ID" value="MBC6993216.1"/>
    <property type="molecule type" value="Genomic_DNA"/>
</dbReference>
<reference evidence="1" key="1">
    <citation type="submission" date="2020-08" db="EMBL/GenBank/DDBJ databases">
        <title>Lewinella bacteria from marine environments.</title>
        <authorList>
            <person name="Zhong Y."/>
        </authorList>
    </citation>
    <scope>NUCLEOTIDE SEQUENCE</scope>
    <source>
        <strain evidence="1">KCTC 42187</strain>
    </source>
</reference>
<dbReference type="Proteomes" id="UP000650081">
    <property type="component" value="Unassembled WGS sequence"/>
</dbReference>
<dbReference type="InterPro" id="IPR007485">
    <property type="entry name" value="LPS_assembly_LptE"/>
</dbReference>
<gene>
    <name evidence="1" type="ORF">H9S92_03515</name>
</gene>
<sequence length="181" mass="20130">MVHRFPPISFFRRALSLVLLPCLLVACYSFKGISIPEGVETAAVPNYVDNAIGAPPTLHLDLTESLRNKVRDEARLVITEENPDLLITGTLVDFRVTAEAARAGDETAAFSALNRLTIVVAIDFKNLQKPADDPGNWKQNFSFFFDFPGSQTLASVQDEAIEEISRQINEQIFNKAFADDW</sequence>
<evidence type="ECO:0008006" key="3">
    <source>
        <dbReference type="Google" id="ProtNLM"/>
    </source>
</evidence>
<proteinExistence type="predicted"/>
<organism evidence="1 2">
    <name type="scientific">Neolewinella lacunae</name>
    <dbReference type="NCBI Taxonomy" id="1517758"/>
    <lineage>
        <taxon>Bacteria</taxon>
        <taxon>Pseudomonadati</taxon>
        <taxon>Bacteroidota</taxon>
        <taxon>Saprospiria</taxon>
        <taxon>Saprospirales</taxon>
        <taxon>Lewinellaceae</taxon>
        <taxon>Neolewinella</taxon>
    </lineage>
</organism>
<comment type="caution">
    <text evidence="1">The sequence shown here is derived from an EMBL/GenBank/DDBJ whole genome shotgun (WGS) entry which is preliminary data.</text>
</comment>
<dbReference type="RefSeq" id="WP_187465333.1">
    <property type="nucleotide sequence ID" value="NZ_JACSIT010000061.1"/>
</dbReference>
<dbReference type="AlphaFoldDB" id="A0A923PIA9"/>
<keyword evidence="2" id="KW-1185">Reference proteome</keyword>
<name>A0A923PIA9_9BACT</name>
<protein>
    <recommendedName>
        <fullName evidence="3">Lipopolysaccharide-assembly</fullName>
    </recommendedName>
</protein>
<evidence type="ECO:0000313" key="1">
    <source>
        <dbReference type="EMBL" id="MBC6993216.1"/>
    </source>
</evidence>